<dbReference type="Gene3D" id="3.90.980.10">
    <property type="entry name" value="DNA primase, catalytic core, N-terminal domain"/>
    <property type="match status" value="1"/>
</dbReference>
<dbReference type="HAMAP" id="MF_00974">
    <property type="entry name" value="DNA_primase_DnaG"/>
    <property type="match status" value="1"/>
</dbReference>
<dbReference type="PIRSF" id="PIRSF002811">
    <property type="entry name" value="DnaG"/>
    <property type="match status" value="1"/>
</dbReference>
<evidence type="ECO:0000256" key="11">
    <source>
        <dbReference type="ARBA" id="ARBA00023163"/>
    </source>
</evidence>
<comment type="catalytic activity">
    <reaction evidence="12">
        <text>ssDNA + n NTP = ssDNA/pppN(pN)n-1 hybrid + (n-1) diphosphate.</text>
        <dbReference type="EC" id="2.7.7.101"/>
    </reaction>
</comment>
<dbReference type="InterPro" id="IPR030846">
    <property type="entry name" value="DnaG_bac"/>
</dbReference>
<dbReference type="SUPFAM" id="SSF56731">
    <property type="entry name" value="DNA primase core"/>
    <property type="match status" value="1"/>
</dbReference>
<dbReference type="PANTHER" id="PTHR30313">
    <property type="entry name" value="DNA PRIMASE"/>
    <property type="match status" value="1"/>
</dbReference>
<evidence type="ECO:0000256" key="3">
    <source>
        <dbReference type="ARBA" id="ARBA00022679"/>
    </source>
</evidence>
<evidence type="ECO:0000256" key="13">
    <source>
        <dbReference type="PIRNR" id="PIRNR002811"/>
    </source>
</evidence>
<evidence type="ECO:0000256" key="7">
    <source>
        <dbReference type="ARBA" id="ARBA00022771"/>
    </source>
</evidence>
<keyword evidence="5 12" id="KW-0235">DNA replication</keyword>
<dbReference type="InterPro" id="IPR019475">
    <property type="entry name" value="DNA_primase_DnaB-bd"/>
</dbReference>
<evidence type="ECO:0000256" key="15">
    <source>
        <dbReference type="SAM" id="Coils"/>
    </source>
</evidence>
<dbReference type="PANTHER" id="PTHR30313:SF2">
    <property type="entry name" value="DNA PRIMASE"/>
    <property type="match status" value="1"/>
</dbReference>
<organism evidence="17 18">
    <name type="scientific">candidate division WWE3 bacterium</name>
    <dbReference type="NCBI Taxonomy" id="2053526"/>
    <lineage>
        <taxon>Bacteria</taxon>
        <taxon>Katanobacteria</taxon>
    </lineage>
</organism>
<dbReference type="GO" id="GO:0006269">
    <property type="term" value="P:DNA replication, synthesis of primer"/>
    <property type="evidence" value="ECO:0007669"/>
    <property type="project" value="UniProtKB-UniRule"/>
</dbReference>
<feature type="zinc finger region" description="CHC2-type" evidence="12 14">
    <location>
        <begin position="34"/>
        <end position="58"/>
    </location>
</feature>
<dbReference type="InterPro" id="IPR016136">
    <property type="entry name" value="DNA_helicase_N/primase_C"/>
</dbReference>
<feature type="domain" description="Toprim" evidence="16">
    <location>
        <begin position="252"/>
        <end position="335"/>
    </location>
</feature>
<dbReference type="InterPro" id="IPR050219">
    <property type="entry name" value="DnaG_primase"/>
</dbReference>
<dbReference type="GO" id="GO:0003677">
    <property type="term" value="F:DNA binding"/>
    <property type="evidence" value="ECO:0007669"/>
    <property type="project" value="UniProtKB-KW"/>
</dbReference>
<keyword evidence="15" id="KW-0175">Coiled coil</keyword>
<reference evidence="17 18" key="1">
    <citation type="journal article" date="2020" name="Biotechnol. Biofuels">
        <title>New insights from the biogas microbiome by comprehensive genome-resolved metagenomics of nearly 1600 species originating from multiple anaerobic digesters.</title>
        <authorList>
            <person name="Campanaro S."/>
            <person name="Treu L."/>
            <person name="Rodriguez-R L.M."/>
            <person name="Kovalovszki A."/>
            <person name="Ziels R.M."/>
            <person name="Maus I."/>
            <person name="Zhu X."/>
            <person name="Kougias P.G."/>
            <person name="Basile A."/>
            <person name="Luo G."/>
            <person name="Schluter A."/>
            <person name="Konstantinidis K.T."/>
            <person name="Angelidaki I."/>
        </authorList>
    </citation>
    <scope>NUCLEOTIDE SEQUENCE [LARGE SCALE GENOMIC DNA]</scope>
    <source>
        <strain evidence="17">AS27yjCOA_202</strain>
    </source>
</reference>
<dbReference type="InterPro" id="IPR006295">
    <property type="entry name" value="DNA_primase_DnaG"/>
</dbReference>
<keyword evidence="9" id="KW-0460">Magnesium</keyword>
<dbReference type="FunFam" id="3.90.580.10:FF:000001">
    <property type="entry name" value="DNA primase"/>
    <property type="match status" value="1"/>
</dbReference>
<comment type="cofactor">
    <cofactor evidence="12 13 14">
        <name>Zn(2+)</name>
        <dbReference type="ChEBI" id="CHEBI:29105"/>
    </cofactor>
    <text evidence="12 13 14">Binds 1 zinc ion per monomer.</text>
</comment>
<dbReference type="InterPro" id="IPR034151">
    <property type="entry name" value="TOPRIM_DnaG_bac"/>
</dbReference>
<dbReference type="GO" id="GO:0000428">
    <property type="term" value="C:DNA-directed RNA polymerase complex"/>
    <property type="evidence" value="ECO:0007669"/>
    <property type="project" value="UniProtKB-KW"/>
</dbReference>
<dbReference type="Pfam" id="PF13155">
    <property type="entry name" value="Toprim_2"/>
    <property type="match status" value="1"/>
</dbReference>
<dbReference type="SMART" id="SM00493">
    <property type="entry name" value="TOPRIM"/>
    <property type="match status" value="1"/>
</dbReference>
<dbReference type="GO" id="GO:1990077">
    <property type="term" value="C:primosome complex"/>
    <property type="evidence" value="ECO:0007669"/>
    <property type="project" value="UniProtKB-KW"/>
</dbReference>
<dbReference type="NCBIfam" id="TIGR01391">
    <property type="entry name" value="dnaG"/>
    <property type="match status" value="1"/>
</dbReference>
<comment type="similarity">
    <text evidence="12 13">Belongs to the DnaG primase family.</text>
</comment>
<evidence type="ECO:0000256" key="1">
    <source>
        <dbReference type="ARBA" id="ARBA00022478"/>
    </source>
</evidence>
<dbReference type="Gene3D" id="3.90.580.10">
    <property type="entry name" value="Zinc finger, CHC2-type domain"/>
    <property type="match status" value="1"/>
</dbReference>
<evidence type="ECO:0000313" key="18">
    <source>
        <dbReference type="Proteomes" id="UP000590542"/>
    </source>
</evidence>
<evidence type="ECO:0000256" key="6">
    <source>
        <dbReference type="ARBA" id="ARBA00022723"/>
    </source>
</evidence>
<name>A0A7X9HTC3_UNCKA</name>
<dbReference type="InterPro" id="IPR037068">
    <property type="entry name" value="DNA_primase_core_N_sf"/>
</dbReference>
<gene>
    <name evidence="12" type="primary">dnaG</name>
    <name evidence="17" type="ORF">GYA37_00195</name>
</gene>
<dbReference type="Pfam" id="PF08275">
    <property type="entry name" value="DNAG_N"/>
    <property type="match status" value="1"/>
</dbReference>
<keyword evidence="8 12" id="KW-0862">Zinc</keyword>
<evidence type="ECO:0000256" key="10">
    <source>
        <dbReference type="ARBA" id="ARBA00023125"/>
    </source>
</evidence>
<keyword evidence="10 12" id="KW-0238">DNA-binding</keyword>
<evidence type="ECO:0000256" key="2">
    <source>
        <dbReference type="ARBA" id="ARBA00022515"/>
    </source>
</evidence>
<dbReference type="InterPro" id="IPR013264">
    <property type="entry name" value="DNAG_N"/>
</dbReference>
<dbReference type="CDD" id="cd03364">
    <property type="entry name" value="TOPRIM_DnaG_primases"/>
    <property type="match status" value="1"/>
</dbReference>
<dbReference type="GO" id="GO:0003899">
    <property type="term" value="F:DNA-directed RNA polymerase activity"/>
    <property type="evidence" value="ECO:0007669"/>
    <property type="project" value="UniProtKB-UniRule"/>
</dbReference>
<dbReference type="InterPro" id="IPR006171">
    <property type="entry name" value="TOPRIM_dom"/>
</dbReference>
<comment type="caution">
    <text evidence="17">The sequence shown here is derived from an EMBL/GenBank/DDBJ whole genome shotgun (WGS) entry which is preliminary data.</text>
</comment>
<dbReference type="Gene3D" id="3.40.1360.10">
    <property type="match status" value="1"/>
</dbReference>
<dbReference type="GO" id="GO:0008270">
    <property type="term" value="F:zinc ion binding"/>
    <property type="evidence" value="ECO:0007669"/>
    <property type="project" value="UniProtKB-UniRule"/>
</dbReference>
<dbReference type="AlphaFoldDB" id="A0A7X9HTC3"/>
<evidence type="ECO:0000259" key="16">
    <source>
        <dbReference type="PROSITE" id="PS50880"/>
    </source>
</evidence>
<accession>A0A7X9HTC3</accession>
<evidence type="ECO:0000256" key="4">
    <source>
        <dbReference type="ARBA" id="ARBA00022695"/>
    </source>
</evidence>
<dbReference type="EC" id="2.7.7.101" evidence="12"/>
<dbReference type="Pfam" id="PF01807">
    <property type="entry name" value="Zn_ribbon_DnaG"/>
    <property type="match status" value="1"/>
</dbReference>
<proteinExistence type="inferred from homology"/>
<dbReference type="SUPFAM" id="SSF57783">
    <property type="entry name" value="Zinc beta-ribbon"/>
    <property type="match status" value="1"/>
</dbReference>
<keyword evidence="2 12" id="KW-0639">Primosome</keyword>
<dbReference type="InterPro" id="IPR036977">
    <property type="entry name" value="DNA_primase_Znf_CHC2"/>
</dbReference>
<keyword evidence="6 12" id="KW-0479">Metal-binding</keyword>
<dbReference type="Pfam" id="PF10410">
    <property type="entry name" value="DnaB_bind"/>
    <property type="match status" value="1"/>
</dbReference>
<dbReference type="Gene3D" id="1.10.860.10">
    <property type="entry name" value="DNAb Helicase, Chain A"/>
    <property type="match status" value="1"/>
</dbReference>
<sequence length="588" mass="67559">MDQVAEIKQKLDIVDVINSYVTLKKSGRNYKAVCPFHNEKTPSFMVSQELQIYKCFGCGVAGDVFNFVESIEGVDFPRALEILAGRAGVKLIRSENIDTQSLIKKTIYSINELSTQFYQYVLLKQKTGEKALAYLTKERKLKEETIKEFRIGYAPDSWDTLYKFLISKKIKVEDMINAGVVVKKLSSDGYVDKFRGRVMFPLVGVDERIVGFTGRTLFNRDPKYLNTGDSPVFHKSFFLYGLNKSRISIKKEGALFVEGQMDLISAYQNGIKNTVCVSGTALTDNQLVILSRYTQDVNFCFDSDFAGVEASYRAIEMAERRNFNVKVVVLPDKYKDIDEFLKVDKEGAQKLIKNAVPVYDYFLATTLRRHNKTTALGKKAIAEELIPLFSKISNQVLLDHYAKKLALELDLSEDTIFSMIKKRSIKDYDYEEIEEADQKLPVEKQQTEGYLISLVLKSPLDLAKQYVKRLKKTDFLNEELGEIFEEICDCLEDRKTDIKIKTLVNRFDERKGNIITELYMWDLEGKDGFEEGDLEKELNVLTDRVKKASTRRQLKNLTSEIKIAETKKDEEEVERLSKKFEKLSKSLL</sequence>
<dbReference type="InterPro" id="IPR002694">
    <property type="entry name" value="Znf_CHC2"/>
</dbReference>
<keyword evidence="3 12" id="KW-0808">Transferase</keyword>
<keyword evidence="1 12" id="KW-0240">DNA-directed RNA polymerase</keyword>
<evidence type="ECO:0000256" key="14">
    <source>
        <dbReference type="PIRSR" id="PIRSR002811-1"/>
    </source>
</evidence>
<keyword evidence="11 12" id="KW-0804">Transcription</keyword>
<dbReference type="Proteomes" id="UP000590542">
    <property type="component" value="Unassembled WGS sequence"/>
</dbReference>
<dbReference type="EMBL" id="JAAZNV010000005">
    <property type="protein sequence ID" value="NMB91253.1"/>
    <property type="molecule type" value="Genomic_DNA"/>
</dbReference>
<comment type="subunit">
    <text evidence="12">Monomer. Interacts with DnaB.</text>
</comment>
<comment type="function">
    <text evidence="12 13">RNA polymerase that catalyzes the synthesis of short RNA molecules used as primers for DNA polymerase during DNA replication.</text>
</comment>
<keyword evidence="4 12" id="KW-0548">Nucleotidyltransferase</keyword>
<evidence type="ECO:0000256" key="8">
    <source>
        <dbReference type="ARBA" id="ARBA00022833"/>
    </source>
</evidence>
<evidence type="ECO:0000256" key="12">
    <source>
        <dbReference type="HAMAP-Rule" id="MF_00974"/>
    </source>
</evidence>
<protein>
    <recommendedName>
        <fullName evidence="12 13">DNA primase</fullName>
        <ecNumber evidence="12">2.7.7.101</ecNumber>
    </recommendedName>
</protein>
<evidence type="ECO:0000256" key="5">
    <source>
        <dbReference type="ARBA" id="ARBA00022705"/>
    </source>
</evidence>
<feature type="coiled-coil region" evidence="15">
    <location>
        <begin position="547"/>
        <end position="586"/>
    </location>
</feature>
<comment type="domain">
    <text evidence="12">Contains an N-terminal zinc-binding domain, a central core domain that contains the primase activity, and a C-terminal DnaB-binding domain.</text>
</comment>
<keyword evidence="7 12" id="KW-0863">Zinc-finger</keyword>
<dbReference type="SMART" id="SM00400">
    <property type="entry name" value="ZnF_CHCC"/>
    <property type="match status" value="1"/>
</dbReference>
<dbReference type="PROSITE" id="PS50880">
    <property type="entry name" value="TOPRIM"/>
    <property type="match status" value="1"/>
</dbReference>
<evidence type="ECO:0000256" key="9">
    <source>
        <dbReference type="ARBA" id="ARBA00022842"/>
    </source>
</evidence>
<dbReference type="GO" id="GO:0005737">
    <property type="term" value="C:cytoplasm"/>
    <property type="evidence" value="ECO:0007669"/>
    <property type="project" value="TreeGrafter"/>
</dbReference>
<evidence type="ECO:0000313" key="17">
    <source>
        <dbReference type="EMBL" id="NMB91253.1"/>
    </source>
</evidence>